<evidence type="ECO:0000313" key="6">
    <source>
        <dbReference type="EMBL" id="SEO46734.1"/>
    </source>
</evidence>
<gene>
    <name evidence="4" type="primary">priB</name>
    <name evidence="6" type="ORF">SAMN05216333_11056</name>
</gene>
<dbReference type="PIRSF" id="PIRSF003135">
    <property type="entry name" value="Primosomal_n"/>
    <property type="match status" value="1"/>
</dbReference>
<dbReference type="STRING" id="42354.SAMN05216333_11056"/>
<feature type="transmembrane region" description="Helical" evidence="5">
    <location>
        <begin position="49"/>
        <end position="68"/>
    </location>
</feature>
<dbReference type="InterPro" id="IPR012340">
    <property type="entry name" value="NA-bd_OB-fold"/>
</dbReference>
<dbReference type="GO" id="GO:0006269">
    <property type="term" value="P:DNA replication, synthesis of primer"/>
    <property type="evidence" value="ECO:0007669"/>
    <property type="project" value="UniProtKB-KW"/>
</dbReference>
<evidence type="ECO:0000256" key="4">
    <source>
        <dbReference type="HAMAP-Rule" id="MF_00720"/>
    </source>
</evidence>
<reference evidence="7" key="1">
    <citation type="submission" date="2016-10" db="EMBL/GenBank/DDBJ databases">
        <authorList>
            <person name="Varghese N."/>
            <person name="Submissions S."/>
        </authorList>
    </citation>
    <scope>NUCLEOTIDE SEQUENCE [LARGE SCALE GENOMIC DNA]</scope>
    <source>
        <strain evidence="7">Nm76</strain>
    </source>
</reference>
<dbReference type="RefSeq" id="WP_256206189.1">
    <property type="nucleotide sequence ID" value="NZ_FNOE01000008.1"/>
</dbReference>
<dbReference type="Proteomes" id="UP000198814">
    <property type="component" value="Unassembled WGS sequence"/>
</dbReference>
<dbReference type="Pfam" id="PF22657">
    <property type="entry name" value="SSB_1"/>
    <property type="match status" value="1"/>
</dbReference>
<proteinExistence type="inferred from homology"/>
<keyword evidence="1 4" id="KW-0639">Primosome</keyword>
<keyword evidence="5" id="KW-0812">Transmembrane</keyword>
<dbReference type="NCBIfam" id="TIGR04418">
    <property type="entry name" value="PriB_gamma"/>
    <property type="match status" value="1"/>
</dbReference>
<dbReference type="AlphaFoldDB" id="A0A1H8PYI3"/>
<dbReference type="PROSITE" id="PS50935">
    <property type="entry name" value="SSB"/>
    <property type="match status" value="1"/>
</dbReference>
<protein>
    <recommendedName>
        <fullName evidence="4">Replication restart protein PriB</fullName>
    </recommendedName>
</protein>
<dbReference type="InterPro" id="IPR023646">
    <property type="entry name" value="Prisomal_replication_PriB"/>
</dbReference>
<name>A0A1H8PYI3_9PROT</name>
<comment type="subunit">
    <text evidence="4">Homodimer. Interacts with PriA and DnaT. Component of the replication restart primosome. Primosome assembly occurs via a 'hand-off' mechanism. PriA binds to replication forks, subsequently PriB then DnaT bind; DnaT then displaces ssDNA to generate the helicase loading substrate.</text>
</comment>
<keyword evidence="5" id="KW-0472">Membrane</keyword>
<dbReference type="HAMAP" id="MF_00720">
    <property type="entry name" value="PriB"/>
    <property type="match status" value="1"/>
</dbReference>
<dbReference type="GO" id="GO:0003697">
    <property type="term" value="F:single-stranded DNA binding"/>
    <property type="evidence" value="ECO:0007669"/>
    <property type="project" value="UniProtKB-UniRule"/>
</dbReference>
<dbReference type="InterPro" id="IPR000424">
    <property type="entry name" value="Primosome_PriB/ssb"/>
</dbReference>
<evidence type="ECO:0000256" key="3">
    <source>
        <dbReference type="ARBA" id="ARBA00023125"/>
    </source>
</evidence>
<keyword evidence="3 4" id="KW-0238">DNA-binding</keyword>
<dbReference type="GO" id="GO:1990077">
    <property type="term" value="C:primosome complex"/>
    <property type="evidence" value="ECO:0007669"/>
    <property type="project" value="UniProtKB-UniRule"/>
</dbReference>
<evidence type="ECO:0000256" key="1">
    <source>
        <dbReference type="ARBA" id="ARBA00022515"/>
    </source>
</evidence>
<evidence type="ECO:0000313" key="7">
    <source>
        <dbReference type="Proteomes" id="UP000198814"/>
    </source>
</evidence>
<keyword evidence="7" id="KW-1185">Reference proteome</keyword>
<evidence type="ECO:0000256" key="2">
    <source>
        <dbReference type="ARBA" id="ARBA00022705"/>
    </source>
</evidence>
<keyword evidence="5" id="KW-1133">Transmembrane helix</keyword>
<organism evidence="6 7">
    <name type="scientific">Nitrosomonas oligotropha</name>
    <dbReference type="NCBI Taxonomy" id="42354"/>
    <lineage>
        <taxon>Bacteria</taxon>
        <taxon>Pseudomonadati</taxon>
        <taxon>Pseudomonadota</taxon>
        <taxon>Betaproteobacteria</taxon>
        <taxon>Nitrosomonadales</taxon>
        <taxon>Nitrosomonadaceae</taxon>
        <taxon>Nitrosomonas</taxon>
    </lineage>
</organism>
<dbReference type="EMBL" id="FODO01000010">
    <property type="protein sequence ID" value="SEO46734.1"/>
    <property type="molecule type" value="Genomic_DNA"/>
</dbReference>
<evidence type="ECO:0000256" key="5">
    <source>
        <dbReference type="SAM" id="Phobius"/>
    </source>
</evidence>
<dbReference type="SUPFAM" id="SSF50249">
    <property type="entry name" value="Nucleic acid-binding proteins"/>
    <property type="match status" value="1"/>
</dbReference>
<keyword evidence="2 4" id="KW-0235">DNA replication</keyword>
<comment type="similarity">
    <text evidence="4">Belongs to the PriB family.</text>
</comment>
<sequence>MQLECNRTIICGKIVKLGVLRYTPAGVAVIEFTINHVSKQKEAGVVRQIILDILAVALGQLALTIAGFKLDSMVKLSGFLNRKSHMSQQLVLHAEHIELI</sequence>
<accession>A0A1H8PYI3</accession>
<dbReference type="Gene3D" id="2.40.50.140">
    <property type="entry name" value="Nucleic acid-binding proteins"/>
    <property type="match status" value="1"/>
</dbReference>
<comment type="function">
    <text evidence="4">Involved in the restart of stalled replication forks, which reloads the replicative helicase on sites other than the origin of replication; the PriA-PriB pathway is the major replication restart pathway. During primosome assembly it facilitates complex formation between PriA and DnaT on DNA; stabilizes PriA on DNA. Stimulates the DNA unwinding activity of PriA helicase.</text>
</comment>